<name>A0A127Q2A8_9BURK</name>
<dbReference type="Proteomes" id="UP000074561">
    <property type="component" value="Chromosome"/>
</dbReference>
<gene>
    <name evidence="2" type="ORF">CPter91_1789</name>
</gene>
<dbReference type="STRING" id="279113.CPter91_1789"/>
<protein>
    <submittedName>
        <fullName evidence="2">Uncharacterized protein</fullName>
    </submittedName>
</protein>
<proteinExistence type="predicted"/>
<organism evidence="2 3">
    <name type="scientific">Collimonas pratensis</name>
    <dbReference type="NCBI Taxonomy" id="279113"/>
    <lineage>
        <taxon>Bacteria</taxon>
        <taxon>Pseudomonadati</taxon>
        <taxon>Pseudomonadota</taxon>
        <taxon>Betaproteobacteria</taxon>
        <taxon>Burkholderiales</taxon>
        <taxon>Oxalobacteraceae</taxon>
        <taxon>Collimonas</taxon>
    </lineage>
</organism>
<dbReference type="AlphaFoldDB" id="A0A127Q2A8"/>
<feature type="compositionally biased region" description="Basic and acidic residues" evidence="1">
    <location>
        <begin position="12"/>
        <end position="23"/>
    </location>
</feature>
<evidence type="ECO:0000313" key="3">
    <source>
        <dbReference type="Proteomes" id="UP000074561"/>
    </source>
</evidence>
<evidence type="ECO:0000313" key="2">
    <source>
        <dbReference type="EMBL" id="AMP04161.1"/>
    </source>
</evidence>
<evidence type="ECO:0000256" key="1">
    <source>
        <dbReference type="SAM" id="MobiDB-lite"/>
    </source>
</evidence>
<sequence length="47" mass="5420">MGIKKTGSNRRPYPDKGDSNAHDPIEPMQFYLKIILIHKFTVFKTSV</sequence>
<dbReference type="KEGG" id="cpra:CPter91_1789"/>
<dbReference type="EMBL" id="CP013234">
    <property type="protein sequence ID" value="AMP04161.1"/>
    <property type="molecule type" value="Genomic_DNA"/>
</dbReference>
<accession>A0A127Q2A8</accession>
<feature type="region of interest" description="Disordered" evidence="1">
    <location>
        <begin position="1"/>
        <end position="23"/>
    </location>
</feature>
<reference evidence="2 3" key="1">
    <citation type="submission" date="2015-11" db="EMBL/GenBank/DDBJ databases">
        <title>Exploring the genomic traits of fungus-feeding bacterial genus Collimonas.</title>
        <authorList>
            <person name="Song C."/>
            <person name="Schmidt R."/>
            <person name="de Jager V."/>
            <person name="Krzyzanowska D."/>
            <person name="Jongedijk E."/>
            <person name="Cankar K."/>
            <person name="Beekwilder J."/>
            <person name="van Veen A."/>
            <person name="de Boer W."/>
            <person name="van Veen J.A."/>
            <person name="Garbeva P."/>
        </authorList>
    </citation>
    <scope>NUCLEOTIDE SEQUENCE [LARGE SCALE GENOMIC DNA]</scope>
    <source>
        <strain evidence="2 3">Ter91</strain>
    </source>
</reference>